<evidence type="ECO:0000313" key="3">
    <source>
        <dbReference type="Proteomes" id="UP000758155"/>
    </source>
</evidence>
<name>A0A9P4WN02_9PLEO</name>
<dbReference type="AlphaFoldDB" id="A0A9P4WN02"/>
<evidence type="ECO:0000313" key="2">
    <source>
        <dbReference type="EMBL" id="KAF3036537.1"/>
    </source>
</evidence>
<organism evidence="2 3">
    <name type="scientific">Didymella heteroderae</name>
    <dbReference type="NCBI Taxonomy" id="1769908"/>
    <lineage>
        <taxon>Eukaryota</taxon>
        <taxon>Fungi</taxon>
        <taxon>Dikarya</taxon>
        <taxon>Ascomycota</taxon>
        <taxon>Pezizomycotina</taxon>
        <taxon>Dothideomycetes</taxon>
        <taxon>Pleosporomycetidae</taxon>
        <taxon>Pleosporales</taxon>
        <taxon>Pleosporineae</taxon>
        <taxon>Didymellaceae</taxon>
        <taxon>Didymella</taxon>
    </lineage>
</organism>
<sequence length="155" mass="17993">MEKFDFEISKPDSFNYKQLRDYLSRRIRMEEDARVMNPAEAIKVYDAEVEFKVDKITNPTQRPAQVQAEEQEEETHPYAAFRAPRLNLLRAGETLNGRNGQAPPGAVPTRSEVDDLADKLTQLKINKASFMNKPWKCQWTPREAELMDMPMVRGY</sequence>
<evidence type="ECO:0000256" key="1">
    <source>
        <dbReference type="SAM" id="MobiDB-lite"/>
    </source>
</evidence>
<protein>
    <submittedName>
        <fullName evidence="2">Uncharacterized protein</fullName>
    </submittedName>
</protein>
<proteinExistence type="predicted"/>
<dbReference type="EMBL" id="SWKV01000049">
    <property type="protein sequence ID" value="KAF3036537.1"/>
    <property type="molecule type" value="Genomic_DNA"/>
</dbReference>
<accession>A0A9P4WN02</accession>
<gene>
    <name evidence="2" type="ORF">E8E12_001869</name>
</gene>
<dbReference type="Proteomes" id="UP000758155">
    <property type="component" value="Unassembled WGS sequence"/>
</dbReference>
<feature type="region of interest" description="Disordered" evidence="1">
    <location>
        <begin position="56"/>
        <end position="76"/>
    </location>
</feature>
<comment type="caution">
    <text evidence="2">The sequence shown here is derived from an EMBL/GenBank/DDBJ whole genome shotgun (WGS) entry which is preliminary data.</text>
</comment>
<keyword evidence="3" id="KW-1185">Reference proteome</keyword>
<reference evidence="2" key="1">
    <citation type="submission" date="2019-04" db="EMBL/GenBank/DDBJ databases">
        <title>Sequencing of skin fungus with MAO and IRED activity.</title>
        <authorList>
            <person name="Marsaioli A.J."/>
            <person name="Bonatto J.M.C."/>
            <person name="Reis Junior O."/>
        </authorList>
    </citation>
    <scope>NUCLEOTIDE SEQUENCE</scope>
    <source>
        <strain evidence="2">28M1</strain>
    </source>
</reference>
<dbReference type="OrthoDB" id="10572065at2759"/>